<evidence type="ECO:0000313" key="4">
    <source>
        <dbReference type="Proteomes" id="UP001222325"/>
    </source>
</evidence>
<dbReference type="AlphaFoldDB" id="A0AAD6UEJ4"/>
<organism evidence="3 4">
    <name type="scientific">Mycena belliarum</name>
    <dbReference type="NCBI Taxonomy" id="1033014"/>
    <lineage>
        <taxon>Eukaryota</taxon>
        <taxon>Fungi</taxon>
        <taxon>Dikarya</taxon>
        <taxon>Basidiomycota</taxon>
        <taxon>Agaricomycotina</taxon>
        <taxon>Agaricomycetes</taxon>
        <taxon>Agaricomycetidae</taxon>
        <taxon>Agaricales</taxon>
        <taxon>Marasmiineae</taxon>
        <taxon>Mycenaceae</taxon>
        <taxon>Mycena</taxon>
    </lineage>
</organism>
<gene>
    <name evidence="3" type="ORF">B0H15DRAFT_946278</name>
</gene>
<evidence type="ECO:0000313" key="3">
    <source>
        <dbReference type="EMBL" id="KAJ7095699.1"/>
    </source>
</evidence>
<dbReference type="PANTHER" id="PTHR28062">
    <property type="entry name" value="K+-H+ EXCHANGE-LIKE PROTEIN"/>
    <property type="match status" value="1"/>
</dbReference>
<dbReference type="InterPro" id="IPR018786">
    <property type="entry name" value="Mit_KHE1"/>
</dbReference>
<keyword evidence="4" id="KW-1185">Reference proteome</keyword>
<keyword evidence="2" id="KW-0812">Transmembrane</keyword>
<feature type="transmembrane region" description="Helical" evidence="2">
    <location>
        <begin position="164"/>
        <end position="183"/>
    </location>
</feature>
<comment type="caution">
    <text evidence="3">The sequence shown here is derived from an EMBL/GenBank/DDBJ whole genome shotgun (WGS) entry which is preliminary data.</text>
</comment>
<feature type="region of interest" description="Disordered" evidence="1">
    <location>
        <begin position="24"/>
        <end position="47"/>
    </location>
</feature>
<dbReference type="Pfam" id="PF10173">
    <property type="entry name" value="Mit_KHE1"/>
    <property type="match status" value="1"/>
</dbReference>
<protein>
    <submittedName>
        <fullName evidence="3">Mitochondrial K+-H+ exchange-related-domain-containing protein</fullName>
    </submittedName>
</protein>
<reference evidence="3" key="1">
    <citation type="submission" date="2023-03" db="EMBL/GenBank/DDBJ databases">
        <title>Massive genome expansion in bonnet fungi (Mycena s.s.) driven by repeated elements and novel gene families across ecological guilds.</title>
        <authorList>
            <consortium name="Lawrence Berkeley National Laboratory"/>
            <person name="Harder C.B."/>
            <person name="Miyauchi S."/>
            <person name="Viragh M."/>
            <person name="Kuo A."/>
            <person name="Thoen E."/>
            <person name="Andreopoulos B."/>
            <person name="Lu D."/>
            <person name="Skrede I."/>
            <person name="Drula E."/>
            <person name="Henrissat B."/>
            <person name="Morin E."/>
            <person name="Kohler A."/>
            <person name="Barry K."/>
            <person name="LaButti K."/>
            <person name="Morin E."/>
            <person name="Salamov A."/>
            <person name="Lipzen A."/>
            <person name="Mereny Z."/>
            <person name="Hegedus B."/>
            <person name="Baldrian P."/>
            <person name="Stursova M."/>
            <person name="Weitz H."/>
            <person name="Taylor A."/>
            <person name="Grigoriev I.V."/>
            <person name="Nagy L.G."/>
            <person name="Martin F."/>
            <person name="Kauserud H."/>
        </authorList>
    </citation>
    <scope>NUCLEOTIDE SEQUENCE</scope>
    <source>
        <strain evidence="3">CBHHK173m</strain>
    </source>
</reference>
<feature type="compositionally biased region" description="Pro residues" evidence="1">
    <location>
        <begin position="26"/>
        <end position="47"/>
    </location>
</feature>
<dbReference type="EMBL" id="JARJCN010000012">
    <property type="protein sequence ID" value="KAJ7095699.1"/>
    <property type="molecule type" value="Genomic_DNA"/>
</dbReference>
<evidence type="ECO:0000256" key="1">
    <source>
        <dbReference type="SAM" id="MobiDB-lite"/>
    </source>
</evidence>
<dbReference type="PANTHER" id="PTHR28062:SF1">
    <property type="entry name" value="TRANSMEMBRANE PROTEIN"/>
    <property type="match status" value="1"/>
</dbReference>
<keyword evidence="2" id="KW-1133">Transmembrane helix</keyword>
<dbReference type="GO" id="GO:1902600">
    <property type="term" value="P:proton transmembrane transport"/>
    <property type="evidence" value="ECO:0007669"/>
    <property type="project" value="TreeGrafter"/>
</dbReference>
<proteinExistence type="predicted"/>
<dbReference type="Proteomes" id="UP001222325">
    <property type="component" value="Unassembled WGS sequence"/>
</dbReference>
<dbReference type="GO" id="GO:0005743">
    <property type="term" value="C:mitochondrial inner membrane"/>
    <property type="evidence" value="ECO:0007669"/>
    <property type="project" value="TreeGrafter"/>
</dbReference>
<sequence length="296" mass="32778">MRIVALPLTRPSPSHRPTTFYSFKIVPPPPPPPPPASTEPPPPPGWLPPEGVVKWATLKVDKTWGGWGKAKEGSWKFRVFEFGERFLDRLDFEEAALKRIDVKSAPPARVPPELAGEERAEAEAAWGRVKVPLFYPPSVLSAPTALSDLQTLLQQRIPLHTRGFYTYLLLAPLTAPFMLIPIIPNLPFFFCAWRAWSHYQALRGARRVDALLQAGKIAPEADAALDAVYPPIISEPAPAGGPDPDPDMDMDAGARARQALIVTRDSLGNAMRALEMKEDEAKDVLRAYEQTINRAR</sequence>
<keyword evidence="2" id="KW-0472">Membrane</keyword>
<evidence type="ECO:0000256" key="2">
    <source>
        <dbReference type="SAM" id="Phobius"/>
    </source>
</evidence>
<dbReference type="GO" id="GO:0006813">
    <property type="term" value="P:potassium ion transport"/>
    <property type="evidence" value="ECO:0007669"/>
    <property type="project" value="TreeGrafter"/>
</dbReference>
<accession>A0AAD6UEJ4</accession>
<name>A0AAD6UEJ4_9AGAR</name>